<dbReference type="Proteomes" id="UP000705867">
    <property type="component" value="Unassembled WGS sequence"/>
</dbReference>
<protein>
    <recommendedName>
        <fullName evidence="3">CRISPR-associated protein Cmr1</fullName>
    </recommendedName>
</protein>
<reference evidence="1" key="2">
    <citation type="submission" date="2021-08" db="EMBL/GenBank/DDBJ databases">
        <authorList>
            <person name="Dalcin Martins P."/>
        </authorList>
    </citation>
    <scope>NUCLEOTIDE SEQUENCE</scope>
    <source>
        <strain evidence="1">MAG_39</strain>
    </source>
</reference>
<name>A0A953M1Q9_9BACT</name>
<gene>
    <name evidence="1" type="ORF">K8I29_07585</name>
</gene>
<evidence type="ECO:0008006" key="3">
    <source>
        <dbReference type="Google" id="ProtNLM"/>
    </source>
</evidence>
<accession>A0A953M1Q9</accession>
<dbReference type="EMBL" id="JAIOIV010000063">
    <property type="protein sequence ID" value="MBZ0156063.1"/>
    <property type="molecule type" value="Genomic_DNA"/>
</dbReference>
<sequence length="349" mass="39530">MKKLKYEVRFVTPAFLGNATQAAQWRTPPFKALLRQWWRVAYAADHGFSVDVAAMRREEGLLFGHARLDDDCDERGKKVSVRKSLVRIRLDIEGDYSDEVWARGTQRGVAPLRTDISTSYAWFGLARRGAGQPDRTGIRSGKEEGERVLLISLPDQYVSRIENIMRLIDALGQLGSRSRGGWGSFQLVDIHRLTAPEMTRYAQPIQKCLVQEWPMSLGTDLKGLCLWESRSTFPTWDRAMRILATERRNIRTSLKAINGLDLRRALGFAGEGRLASPLRWKVYERETNELAIRAFAMPNRLPANNDKSLSGDKLLQAWTKVCEALDSSNLFQPRTYGACSMHAQGRGSK</sequence>
<evidence type="ECO:0000313" key="2">
    <source>
        <dbReference type="Proteomes" id="UP000705867"/>
    </source>
</evidence>
<organism evidence="1 2">
    <name type="scientific">Candidatus Nitrobium versatile</name>
    <dbReference type="NCBI Taxonomy" id="2884831"/>
    <lineage>
        <taxon>Bacteria</taxon>
        <taxon>Pseudomonadati</taxon>
        <taxon>Nitrospirota</taxon>
        <taxon>Nitrospiria</taxon>
        <taxon>Nitrospirales</taxon>
        <taxon>Nitrospiraceae</taxon>
        <taxon>Candidatus Nitrobium</taxon>
    </lineage>
</organism>
<comment type="caution">
    <text evidence="1">The sequence shown here is derived from an EMBL/GenBank/DDBJ whole genome shotgun (WGS) entry which is preliminary data.</text>
</comment>
<reference evidence="1" key="1">
    <citation type="journal article" date="2021" name="bioRxiv">
        <title>Unraveling nitrogen, sulfur and carbon metabolic pathways and microbial community transcriptional responses to substrate deprivation and toxicity stresses in a bioreactor mimicking anoxic brackish coastal sediment conditions.</title>
        <authorList>
            <person name="Martins P.D."/>
            <person name="Echeveste M.J."/>
            <person name="Arshad A."/>
            <person name="Kurth J."/>
            <person name="Ouboter H."/>
            <person name="Jetten M.S.M."/>
            <person name="Welte C.U."/>
        </authorList>
    </citation>
    <scope>NUCLEOTIDE SEQUENCE</scope>
    <source>
        <strain evidence="1">MAG_39</strain>
    </source>
</reference>
<proteinExistence type="predicted"/>
<evidence type="ECO:0000313" key="1">
    <source>
        <dbReference type="EMBL" id="MBZ0156063.1"/>
    </source>
</evidence>
<dbReference type="AlphaFoldDB" id="A0A953M1Q9"/>